<dbReference type="EMBL" id="WMLF01000366">
    <property type="protein sequence ID" value="MBB1245902.1"/>
    <property type="molecule type" value="Genomic_DNA"/>
</dbReference>
<keyword evidence="11" id="KW-1185">Reference proteome</keyword>
<dbReference type="RefSeq" id="WP_182857190.1">
    <property type="nucleotide sequence ID" value="NZ_WMLF01000366.1"/>
</dbReference>
<keyword evidence="5 9" id="KW-1133">Transmembrane helix</keyword>
<protein>
    <recommendedName>
        <fullName evidence="7">peptidoglycan glycosyltransferase</fullName>
        <ecNumber evidence="7">2.4.99.28</ecNumber>
    </recommendedName>
</protein>
<comment type="subcellular location">
    <subcellularLocation>
        <location evidence="1">Membrane</location>
        <topology evidence="1">Multi-pass membrane protein</topology>
    </subcellularLocation>
</comment>
<feature type="transmembrane region" description="Helical" evidence="9">
    <location>
        <begin position="329"/>
        <end position="347"/>
    </location>
</feature>
<dbReference type="InterPro" id="IPR018365">
    <property type="entry name" value="Cell_cycle_FtsW-rel_CS"/>
</dbReference>
<evidence type="ECO:0000313" key="10">
    <source>
        <dbReference type="EMBL" id="MBB1245902.1"/>
    </source>
</evidence>
<evidence type="ECO:0000313" key="11">
    <source>
        <dbReference type="Proteomes" id="UP000766698"/>
    </source>
</evidence>
<keyword evidence="6 9" id="KW-0472">Membrane</keyword>
<evidence type="ECO:0000256" key="8">
    <source>
        <dbReference type="ARBA" id="ARBA00049902"/>
    </source>
</evidence>
<feature type="transmembrane region" description="Helical" evidence="9">
    <location>
        <begin position="300"/>
        <end position="317"/>
    </location>
</feature>
<feature type="transmembrane region" description="Helical" evidence="9">
    <location>
        <begin position="31"/>
        <end position="53"/>
    </location>
</feature>
<feature type="transmembrane region" description="Helical" evidence="9">
    <location>
        <begin position="97"/>
        <end position="116"/>
    </location>
</feature>
<feature type="transmembrane region" description="Helical" evidence="9">
    <location>
        <begin position="367"/>
        <end position="384"/>
    </location>
</feature>
<gene>
    <name evidence="10" type="primary">rodA</name>
    <name evidence="10" type="ORF">GL263_20455</name>
</gene>
<evidence type="ECO:0000256" key="4">
    <source>
        <dbReference type="ARBA" id="ARBA00022960"/>
    </source>
</evidence>
<keyword evidence="4" id="KW-0133">Cell shape</keyword>
<evidence type="ECO:0000256" key="3">
    <source>
        <dbReference type="ARBA" id="ARBA00022692"/>
    </source>
</evidence>
<evidence type="ECO:0000256" key="1">
    <source>
        <dbReference type="ARBA" id="ARBA00004141"/>
    </source>
</evidence>
<dbReference type="PANTHER" id="PTHR30474">
    <property type="entry name" value="CELL CYCLE PROTEIN"/>
    <property type="match status" value="1"/>
</dbReference>
<dbReference type="PANTHER" id="PTHR30474:SF14">
    <property type="entry name" value="CELL CYCLE PROTEIN"/>
    <property type="match status" value="1"/>
</dbReference>
<dbReference type="EC" id="2.4.99.28" evidence="7"/>
<proteinExistence type="predicted"/>
<feature type="transmembrane region" description="Helical" evidence="9">
    <location>
        <begin position="170"/>
        <end position="203"/>
    </location>
</feature>
<evidence type="ECO:0000256" key="6">
    <source>
        <dbReference type="ARBA" id="ARBA00023136"/>
    </source>
</evidence>
<feature type="transmembrane region" description="Helical" evidence="9">
    <location>
        <begin position="73"/>
        <end position="90"/>
    </location>
</feature>
<evidence type="ECO:0000256" key="2">
    <source>
        <dbReference type="ARBA" id="ARBA00004752"/>
    </source>
</evidence>
<dbReference type="NCBIfam" id="TIGR02210">
    <property type="entry name" value="rodA_shape"/>
    <property type="match status" value="1"/>
</dbReference>
<evidence type="ECO:0000256" key="9">
    <source>
        <dbReference type="SAM" id="Phobius"/>
    </source>
</evidence>
<evidence type="ECO:0000256" key="5">
    <source>
        <dbReference type="ARBA" id="ARBA00022989"/>
    </source>
</evidence>
<dbReference type="InterPro" id="IPR011923">
    <property type="entry name" value="RodA/MrdB"/>
</dbReference>
<accession>A0ABR6EKP3</accession>
<dbReference type="Proteomes" id="UP000766698">
    <property type="component" value="Unassembled WGS sequence"/>
</dbReference>
<name>A0ABR6EKP3_9ACTN</name>
<organism evidence="10 11">
    <name type="scientific">Streptomyces durbertensis</name>
    <dbReference type="NCBI Taxonomy" id="2448886"/>
    <lineage>
        <taxon>Bacteria</taxon>
        <taxon>Bacillati</taxon>
        <taxon>Actinomycetota</taxon>
        <taxon>Actinomycetes</taxon>
        <taxon>Kitasatosporales</taxon>
        <taxon>Streptomycetaceae</taxon>
        <taxon>Streptomyces</taxon>
    </lineage>
</organism>
<dbReference type="Pfam" id="PF01098">
    <property type="entry name" value="FTSW_RODA_SPOVE"/>
    <property type="match status" value="1"/>
</dbReference>
<comment type="caution">
    <text evidence="10">The sequence shown here is derived from an EMBL/GenBank/DDBJ whole genome shotgun (WGS) entry which is preliminary data.</text>
</comment>
<reference evidence="11" key="1">
    <citation type="journal article" date="2020" name="Syst. Appl. Microbiol.">
        <title>Streptomyces alkaliterrae sp. nov., isolated from an alkaline soil, and emended descriptions of Streptomyces alkaliphilus, Streptomyces calidiresistens and Streptomyces durbertensis.</title>
        <authorList>
            <person name="Swiecimska M."/>
            <person name="Golinska P."/>
            <person name="Nouioui I."/>
            <person name="Wypij M."/>
            <person name="Rai M."/>
            <person name="Sangal V."/>
            <person name="Goodfellow M."/>
        </authorList>
    </citation>
    <scope>NUCLEOTIDE SEQUENCE [LARGE SCALE GENOMIC DNA]</scope>
    <source>
        <strain evidence="11">DSM 104538</strain>
    </source>
</reference>
<dbReference type="PROSITE" id="PS00428">
    <property type="entry name" value="FTSW_RODA_SPOVE"/>
    <property type="match status" value="1"/>
</dbReference>
<comment type="catalytic activity">
    <reaction evidence="8">
        <text>[GlcNAc-(1-&gt;4)-Mur2Ac(oyl-L-Ala-gamma-D-Glu-L-Lys-D-Ala-D-Ala)](n)-di-trans,octa-cis-undecaprenyl diphosphate + beta-D-GlcNAc-(1-&gt;4)-Mur2Ac(oyl-L-Ala-gamma-D-Glu-L-Lys-D-Ala-D-Ala)-di-trans,octa-cis-undecaprenyl diphosphate = [GlcNAc-(1-&gt;4)-Mur2Ac(oyl-L-Ala-gamma-D-Glu-L-Lys-D-Ala-D-Ala)](n+1)-di-trans,octa-cis-undecaprenyl diphosphate + di-trans,octa-cis-undecaprenyl diphosphate + H(+)</text>
        <dbReference type="Rhea" id="RHEA:23708"/>
        <dbReference type="Rhea" id="RHEA-COMP:9602"/>
        <dbReference type="Rhea" id="RHEA-COMP:9603"/>
        <dbReference type="ChEBI" id="CHEBI:15378"/>
        <dbReference type="ChEBI" id="CHEBI:58405"/>
        <dbReference type="ChEBI" id="CHEBI:60033"/>
        <dbReference type="ChEBI" id="CHEBI:78435"/>
        <dbReference type="EC" id="2.4.99.28"/>
    </reaction>
</comment>
<keyword evidence="3 9" id="KW-0812">Transmembrane</keyword>
<feature type="transmembrane region" description="Helical" evidence="9">
    <location>
        <begin position="210"/>
        <end position="228"/>
    </location>
</feature>
<comment type="pathway">
    <text evidence="2">Cell wall biogenesis; peptidoglycan biosynthesis.</text>
</comment>
<sequence>MSIHSFDTARFERPKSLWARLRARDSLARRLDWPLLLSALALCVIGSLLVWSATRNRTELTGGDPHLFLVKHVMNALIGIALAAVVLWVGHRRLRSAWWLLYVLALILVALVYTPIGATINGERAWLNLGGGFFLQPSEFAKVTVPLAMAVVLAAKVDAGDREHPDHRTVLLALVLAAIPIAVIADLGQVMVLAVIVLGVLLASGASNRWVFGLITAAVAGGVAVWMLDLLDEYQINRFAAFANPALDPSGVGYNTNQARIAIGSGGLTGKGLFQGTQTTGQFVPEQQTDFIFTVAGEELGFLGGALIIVLLGVVMWRACRIAMEATDLYSTIIAAGVVAWFAFQSFENIGMALGIMPVAGLPLPFVSYGGTSMFAAWIAVGLLQSIRIQRPLSA</sequence>
<dbReference type="InterPro" id="IPR001182">
    <property type="entry name" value="FtsW/RodA"/>
</dbReference>
<evidence type="ECO:0000256" key="7">
    <source>
        <dbReference type="ARBA" id="ARBA00044770"/>
    </source>
</evidence>